<reference evidence="1" key="1">
    <citation type="journal article" date="2020" name="Stud. Mycol.">
        <title>101 Dothideomycetes genomes: a test case for predicting lifestyles and emergence of pathogens.</title>
        <authorList>
            <person name="Haridas S."/>
            <person name="Albert R."/>
            <person name="Binder M."/>
            <person name="Bloem J."/>
            <person name="Labutti K."/>
            <person name="Salamov A."/>
            <person name="Andreopoulos B."/>
            <person name="Baker S."/>
            <person name="Barry K."/>
            <person name="Bills G."/>
            <person name="Bluhm B."/>
            <person name="Cannon C."/>
            <person name="Castanera R."/>
            <person name="Culley D."/>
            <person name="Daum C."/>
            <person name="Ezra D."/>
            <person name="Gonzalez J."/>
            <person name="Henrissat B."/>
            <person name="Kuo A."/>
            <person name="Liang C."/>
            <person name="Lipzen A."/>
            <person name="Lutzoni F."/>
            <person name="Magnuson J."/>
            <person name="Mondo S."/>
            <person name="Nolan M."/>
            <person name="Ohm R."/>
            <person name="Pangilinan J."/>
            <person name="Park H.-J."/>
            <person name="Ramirez L."/>
            <person name="Alfaro M."/>
            <person name="Sun H."/>
            <person name="Tritt A."/>
            <person name="Yoshinaga Y."/>
            <person name="Zwiers L.-H."/>
            <person name="Turgeon B."/>
            <person name="Goodwin S."/>
            <person name="Spatafora J."/>
            <person name="Crous P."/>
            <person name="Grigoriev I."/>
        </authorList>
    </citation>
    <scope>NUCLEOTIDE SEQUENCE</scope>
    <source>
        <strain evidence="1">CBS 627.86</strain>
    </source>
</reference>
<dbReference type="InterPro" id="IPR036412">
    <property type="entry name" value="HAD-like_sf"/>
</dbReference>
<accession>A0A6A5YS64</accession>
<dbReference type="AlphaFoldDB" id="A0A6A5YS64"/>
<dbReference type="Gene3D" id="3.40.50.1000">
    <property type="entry name" value="HAD superfamily/HAD-like"/>
    <property type="match status" value="1"/>
</dbReference>
<dbReference type="InterPro" id="IPR023214">
    <property type="entry name" value="HAD_sf"/>
</dbReference>
<dbReference type="Proteomes" id="UP000799770">
    <property type="component" value="Unassembled WGS sequence"/>
</dbReference>
<dbReference type="SUPFAM" id="SSF56784">
    <property type="entry name" value="HAD-like"/>
    <property type="match status" value="1"/>
</dbReference>
<dbReference type="InterPro" id="IPR050849">
    <property type="entry name" value="HAD-like_hydrolase_phosphatase"/>
</dbReference>
<dbReference type="OrthoDB" id="10255128at2759"/>
<gene>
    <name evidence="1" type="ORF">BDV96DRAFT_503601</name>
</gene>
<keyword evidence="2" id="KW-1185">Reference proteome</keyword>
<dbReference type="PANTHER" id="PTHR28181">
    <property type="entry name" value="UPF0655 PROTEIN YCR015C"/>
    <property type="match status" value="1"/>
</dbReference>
<evidence type="ECO:0008006" key="3">
    <source>
        <dbReference type="Google" id="ProtNLM"/>
    </source>
</evidence>
<protein>
    <recommendedName>
        <fullName evidence="3">HAD-like domain-containing protein</fullName>
    </recommendedName>
</protein>
<organism evidence="1 2">
    <name type="scientific">Lophiotrema nucula</name>
    <dbReference type="NCBI Taxonomy" id="690887"/>
    <lineage>
        <taxon>Eukaryota</taxon>
        <taxon>Fungi</taxon>
        <taxon>Dikarya</taxon>
        <taxon>Ascomycota</taxon>
        <taxon>Pezizomycotina</taxon>
        <taxon>Dothideomycetes</taxon>
        <taxon>Pleosporomycetidae</taxon>
        <taxon>Pleosporales</taxon>
        <taxon>Lophiotremataceae</taxon>
        <taxon>Lophiotrema</taxon>
    </lineage>
</organism>
<sequence length="312" mass="35187">MSTKCGLDPYRAIHFILDFDGTLTHRDTLEQLVQVAKDSTGDRERTDNAWTKCKEAYLEDRANTMKTINLSDSTTVEGESAILKDLEPVETRSVDRVSKSGIFQGLTEQHILDGAAQQREKPNGVRLRNGVREVLDVVNSRRERLRQDEEGNVDDVSILSVNWSQTWIYGCLKSQLDNFEEYNIYKTNICSNELEGLKVSMIPSNGVITGGIFSSRNKLERLTHLRRVSASSGSRTPVIYVGDSWTDLECLIDAELGICIGKPNIETSELAQSFKRIGIKCPHISKLDECDDWNVVWARDFAEIATWLSHNS</sequence>
<evidence type="ECO:0000313" key="2">
    <source>
        <dbReference type="Proteomes" id="UP000799770"/>
    </source>
</evidence>
<dbReference type="EMBL" id="ML977344">
    <property type="protein sequence ID" value="KAF2109001.1"/>
    <property type="molecule type" value="Genomic_DNA"/>
</dbReference>
<proteinExistence type="predicted"/>
<evidence type="ECO:0000313" key="1">
    <source>
        <dbReference type="EMBL" id="KAF2109001.1"/>
    </source>
</evidence>
<dbReference type="PANTHER" id="PTHR28181:SF1">
    <property type="entry name" value="COLD TOLERANCE PROTEIN 1"/>
    <property type="match status" value="1"/>
</dbReference>
<name>A0A6A5YS64_9PLEO</name>